<evidence type="ECO:0000313" key="1">
    <source>
        <dbReference type="EMBL" id="WIY05824.1"/>
    </source>
</evidence>
<gene>
    <name evidence="1" type="ORF">QRX60_18995</name>
</gene>
<proteinExistence type="predicted"/>
<keyword evidence="2" id="KW-1185">Reference proteome</keyword>
<protein>
    <submittedName>
        <fullName evidence="1">Uncharacterized protein</fullName>
    </submittedName>
</protein>
<organism evidence="1 2">
    <name type="scientific">Amycolatopsis mongoliensis</name>
    <dbReference type="NCBI Taxonomy" id="715475"/>
    <lineage>
        <taxon>Bacteria</taxon>
        <taxon>Bacillati</taxon>
        <taxon>Actinomycetota</taxon>
        <taxon>Actinomycetes</taxon>
        <taxon>Pseudonocardiales</taxon>
        <taxon>Pseudonocardiaceae</taxon>
        <taxon>Amycolatopsis</taxon>
    </lineage>
</organism>
<dbReference type="RefSeq" id="WP_286002105.1">
    <property type="nucleotide sequence ID" value="NZ_CP127295.1"/>
</dbReference>
<reference evidence="1 2" key="1">
    <citation type="submission" date="2023-06" db="EMBL/GenBank/DDBJ databases">
        <authorList>
            <person name="Oyuntsetseg B."/>
            <person name="Kim S.B."/>
        </authorList>
    </citation>
    <scope>NUCLEOTIDE SEQUENCE [LARGE SCALE GENOMIC DNA]</scope>
    <source>
        <strain evidence="1 2">4-36</strain>
    </source>
</reference>
<sequence length="91" mass="9589">MKQDTAVMDGLGVRWAVGPGIEVTVEETGPGQSSPPVLVLAGAPFVLTLVPPQDQETWPACAAFLRQLRDHAEELAALLEARAGRRDGAQG</sequence>
<dbReference type="KEGG" id="amog:QRX60_18995"/>
<accession>A0A9Y2JZH6</accession>
<evidence type="ECO:0000313" key="2">
    <source>
        <dbReference type="Proteomes" id="UP001239397"/>
    </source>
</evidence>
<dbReference type="AlphaFoldDB" id="A0A9Y2JZH6"/>
<name>A0A9Y2JZH6_9PSEU</name>
<dbReference type="Proteomes" id="UP001239397">
    <property type="component" value="Chromosome"/>
</dbReference>
<dbReference type="EMBL" id="CP127295">
    <property type="protein sequence ID" value="WIY05824.1"/>
    <property type="molecule type" value="Genomic_DNA"/>
</dbReference>